<dbReference type="EMBL" id="ADVR01000110">
    <property type="protein sequence ID" value="EFO79617.1"/>
    <property type="molecule type" value="Genomic_DNA"/>
</dbReference>
<feature type="transmembrane region" description="Helical" evidence="1">
    <location>
        <begin position="181"/>
        <end position="198"/>
    </location>
</feature>
<keyword evidence="3" id="KW-1185">Reference proteome</keyword>
<protein>
    <recommendedName>
        <fullName evidence="4">Abortive infection protein</fullName>
    </recommendedName>
</protein>
<gene>
    <name evidence="2" type="ORF">OSCT_2481</name>
</gene>
<feature type="transmembrane region" description="Helical" evidence="1">
    <location>
        <begin position="137"/>
        <end position="160"/>
    </location>
</feature>
<evidence type="ECO:0008006" key="4">
    <source>
        <dbReference type="Google" id="ProtNLM"/>
    </source>
</evidence>
<feature type="transmembrane region" description="Helical" evidence="1">
    <location>
        <begin position="105"/>
        <end position="131"/>
    </location>
</feature>
<feature type="transmembrane region" description="Helical" evidence="1">
    <location>
        <begin position="33"/>
        <end position="52"/>
    </location>
</feature>
<feature type="transmembrane region" description="Helical" evidence="1">
    <location>
        <begin position="64"/>
        <end position="84"/>
    </location>
</feature>
<reference evidence="2 3" key="1">
    <citation type="journal article" date="2011" name="J. Bacteriol.">
        <title>Draft genome sequence of the anoxygenic filamentous phototrophic bacterium Oscillochloris trichoides subsp. DG-6.</title>
        <authorList>
            <person name="Kuznetsov B.B."/>
            <person name="Ivanovsky R.N."/>
            <person name="Keppen O.I."/>
            <person name="Sukhacheva M.V."/>
            <person name="Bumazhkin B.K."/>
            <person name="Patutina E.O."/>
            <person name="Beletsky A.V."/>
            <person name="Mardanov A.V."/>
            <person name="Baslerov R.V."/>
            <person name="Panteleeva A.N."/>
            <person name="Kolganova T.V."/>
            <person name="Ravin N.V."/>
            <person name="Skryabin K.G."/>
        </authorList>
    </citation>
    <scope>NUCLEOTIDE SEQUENCE [LARGE SCALE GENOMIC DNA]</scope>
    <source>
        <strain evidence="2 3">DG-6</strain>
    </source>
</reference>
<dbReference type="Proteomes" id="UP000054010">
    <property type="component" value="Unassembled WGS sequence"/>
</dbReference>
<keyword evidence="1" id="KW-0812">Transmembrane</keyword>
<dbReference type="eggNOG" id="ENOG50305UI">
    <property type="taxonomic scope" value="Bacteria"/>
</dbReference>
<dbReference type="STRING" id="765420.OSCT_2481"/>
<evidence type="ECO:0000313" key="3">
    <source>
        <dbReference type="Proteomes" id="UP000054010"/>
    </source>
</evidence>
<sequence length="226" mass="25318">MDVKYQTANKTATASKSEINYVRMGMANPERAILIYWGISLLLGLGPLWHWISAWNVGATLAQPWLVAYLVVTFALSQTLYVLVARHDDRPVLPLPTVIFSIGNGIFETFAFAFVYWLGALIGSSVVGMFAPGFASVAGFGLGLVFFMIYGGLIHGMFWLKLLPPHFDDSPRSVSIRKFRPLAEVLLVFGWGLCLWLYNDIWTVVLVHTLVDVGLMLRVRPILFHR</sequence>
<evidence type="ECO:0000256" key="1">
    <source>
        <dbReference type="SAM" id="Phobius"/>
    </source>
</evidence>
<comment type="caution">
    <text evidence="2">The sequence shown here is derived from an EMBL/GenBank/DDBJ whole genome shotgun (WGS) entry which is preliminary data.</text>
</comment>
<dbReference type="HOGENOM" id="CLU_1453152_0_0_0"/>
<dbReference type="AlphaFoldDB" id="E1IGN0"/>
<name>E1IGN0_9CHLR</name>
<proteinExistence type="predicted"/>
<accession>E1IGN0</accession>
<keyword evidence="1" id="KW-0472">Membrane</keyword>
<organism evidence="2 3">
    <name type="scientific">Oscillochloris trichoides DG-6</name>
    <dbReference type="NCBI Taxonomy" id="765420"/>
    <lineage>
        <taxon>Bacteria</taxon>
        <taxon>Bacillati</taxon>
        <taxon>Chloroflexota</taxon>
        <taxon>Chloroflexia</taxon>
        <taxon>Chloroflexales</taxon>
        <taxon>Chloroflexineae</taxon>
        <taxon>Oscillochloridaceae</taxon>
        <taxon>Oscillochloris</taxon>
    </lineage>
</organism>
<keyword evidence="1" id="KW-1133">Transmembrane helix</keyword>
<evidence type="ECO:0000313" key="2">
    <source>
        <dbReference type="EMBL" id="EFO79617.1"/>
    </source>
</evidence>